<sequence length="79" mass="8765">MPSVMPCQTHDGSERINVSDVTRILCKRGLGLTAGGVPNPTLHFCFCKKIQILKSFLCQILYEPNLTVLSTDCLELLRS</sequence>
<name>A0A0E9QZI1_ANGAN</name>
<proteinExistence type="predicted"/>
<organism evidence="1">
    <name type="scientific">Anguilla anguilla</name>
    <name type="common">European freshwater eel</name>
    <name type="synonym">Muraena anguilla</name>
    <dbReference type="NCBI Taxonomy" id="7936"/>
    <lineage>
        <taxon>Eukaryota</taxon>
        <taxon>Metazoa</taxon>
        <taxon>Chordata</taxon>
        <taxon>Craniata</taxon>
        <taxon>Vertebrata</taxon>
        <taxon>Euteleostomi</taxon>
        <taxon>Actinopterygii</taxon>
        <taxon>Neopterygii</taxon>
        <taxon>Teleostei</taxon>
        <taxon>Anguilliformes</taxon>
        <taxon>Anguillidae</taxon>
        <taxon>Anguilla</taxon>
    </lineage>
</organism>
<reference evidence="1" key="1">
    <citation type="submission" date="2014-11" db="EMBL/GenBank/DDBJ databases">
        <authorList>
            <person name="Amaro Gonzalez C."/>
        </authorList>
    </citation>
    <scope>NUCLEOTIDE SEQUENCE</scope>
</reference>
<reference evidence="1" key="2">
    <citation type="journal article" date="2015" name="Fish Shellfish Immunol.">
        <title>Early steps in the European eel (Anguilla anguilla)-Vibrio vulnificus interaction in the gills: Role of the RtxA13 toxin.</title>
        <authorList>
            <person name="Callol A."/>
            <person name="Pajuelo D."/>
            <person name="Ebbesson L."/>
            <person name="Teles M."/>
            <person name="MacKenzie S."/>
            <person name="Amaro C."/>
        </authorList>
    </citation>
    <scope>NUCLEOTIDE SEQUENCE</scope>
</reference>
<accession>A0A0E9QZI1</accession>
<dbReference type="EMBL" id="GBXM01087079">
    <property type="protein sequence ID" value="JAH21498.1"/>
    <property type="molecule type" value="Transcribed_RNA"/>
</dbReference>
<protein>
    <submittedName>
        <fullName evidence="1">Uncharacterized protein</fullName>
    </submittedName>
</protein>
<evidence type="ECO:0000313" key="1">
    <source>
        <dbReference type="EMBL" id="JAH21498.1"/>
    </source>
</evidence>
<dbReference type="AlphaFoldDB" id="A0A0E9QZI1"/>